<keyword evidence="2" id="KW-0012">Acyltransferase</keyword>
<dbReference type="Gene3D" id="3.40.630.30">
    <property type="match status" value="1"/>
</dbReference>
<keyword evidence="5" id="KW-1185">Reference proteome</keyword>
<evidence type="ECO:0000256" key="2">
    <source>
        <dbReference type="ARBA" id="ARBA00023315"/>
    </source>
</evidence>
<feature type="domain" description="N-acetyltransferase" evidence="3">
    <location>
        <begin position="1"/>
        <end position="155"/>
    </location>
</feature>
<proteinExistence type="predicted"/>
<organism evidence="4 5">
    <name type="scientific">Thermogemmata fonticola</name>
    <dbReference type="NCBI Taxonomy" id="2755323"/>
    <lineage>
        <taxon>Bacteria</taxon>
        <taxon>Pseudomonadati</taxon>
        <taxon>Planctomycetota</taxon>
        <taxon>Planctomycetia</taxon>
        <taxon>Gemmatales</taxon>
        <taxon>Gemmataceae</taxon>
        <taxon>Thermogemmata</taxon>
    </lineage>
</organism>
<evidence type="ECO:0000313" key="5">
    <source>
        <dbReference type="Proteomes" id="UP000542342"/>
    </source>
</evidence>
<dbReference type="InterPro" id="IPR000182">
    <property type="entry name" value="GNAT_dom"/>
</dbReference>
<name>A0A7V8VFN0_9BACT</name>
<dbReference type="Pfam" id="PF00583">
    <property type="entry name" value="Acetyltransf_1"/>
    <property type="match status" value="1"/>
</dbReference>
<dbReference type="AlphaFoldDB" id="A0A7V8VFN0"/>
<protein>
    <submittedName>
        <fullName evidence="4">GNAT family N-acetyltransferase</fullName>
    </submittedName>
</protein>
<dbReference type="PROSITE" id="PS51186">
    <property type="entry name" value="GNAT"/>
    <property type="match status" value="1"/>
</dbReference>
<dbReference type="CDD" id="cd04301">
    <property type="entry name" value="NAT_SF"/>
    <property type="match status" value="1"/>
</dbReference>
<dbReference type="RefSeq" id="WP_194538989.1">
    <property type="nucleotide sequence ID" value="NZ_JACEFB010000011.1"/>
</dbReference>
<gene>
    <name evidence="4" type="ORF">H0921_13435</name>
</gene>
<dbReference type="Proteomes" id="UP000542342">
    <property type="component" value="Unassembled WGS sequence"/>
</dbReference>
<dbReference type="InterPro" id="IPR016181">
    <property type="entry name" value="Acyl_CoA_acyltransferase"/>
</dbReference>
<accession>A0A7V8VFN0</accession>
<evidence type="ECO:0000256" key="1">
    <source>
        <dbReference type="ARBA" id="ARBA00022679"/>
    </source>
</evidence>
<comment type="caution">
    <text evidence="4">The sequence shown here is derived from an EMBL/GenBank/DDBJ whole genome shotgun (WGS) entry which is preliminary data.</text>
</comment>
<dbReference type="GO" id="GO:0016747">
    <property type="term" value="F:acyltransferase activity, transferring groups other than amino-acyl groups"/>
    <property type="evidence" value="ECO:0007669"/>
    <property type="project" value="InterPro"/>
</dbReference>
<reference evidence="4 5" key="1">
    <citation type="submission" date="2020-07" db="EMBL/GenBank/DDBJ databases">
        <title>Thermogemmata thermophila gen. nov., sp. nov., a novel moderate thermophilic planctomycete from a Kamchatka hot spring.</title>
        <authorList>
            <person name="Elcheninov A.G."/>
            <person name="Podosokorskaya O.A."/>
            <person name="Kovaleva O.L."/>
            <person name="Novikov A."/>
            <person name="Bonch-Osmolovskaya E.A."/>
            <person name="Toshchakov S.V."/>
            <person name="Kublanov I.V."/>
        </authorList>
    </citation>
    <scope>NUCLEOTIDE SEQUENCE [LARGE SCALE GENOMIC DNA]</scope>
    <source>
        <strain evidence="4 5">2918</strain>
    </source>
</reference>
<dbReference type="SUPFAM" id="SSF55729">
    <property type="entry name" value="Acyl-CoA N-acyltransferases (Nat)"/>
    <property type="match status" value="1"/>
</dbReference>
<dbReference type="EMBL" id="JACEFB010000011">
    <property type="protein sequence ID" value="MBA2227160.1"/>
    <property type="molecule type" value="Genomic_DNA"/>
</dbReference>
<dbReference type="PANTHER" id="PTHR43877">
    <property type="entry name" value="AMINOALKYLPHOSPHONATE N-ACETYLTRANSFERASE-RELATED-RELATED"/>
    <property type="match status" value="1"/>
</dbReference>
<evidence type="ECO:0000259" key="3">
    <source>
        <dbReference type="PROSITE" id="PS51186"/>
    </source>
</evidence>
<sequence>MIRLLQPPDVPPLLELTAQTDMFLPHELDALEEVFTDYFAALKDYDHHAWVWEAEERLLGFVYYAPAPLTDRSWYLYWIVVAKEYQRQGLGSRLLQFVEADLRTRGARLLLVETSSKPSYAPTRAFYHKHGYTLCATVPDFYADGDSLVIFARRL</sequence>
<keyword evidence="1 4" id="KW-0808">Transferase</keyword>
<evidence type="ECO:0000313" key="4">
    <source>
        <dbReference type="EMBL" id="MBA2227160.1"/>
    </source>
</evidence>
<dbReference type="InterPro" id="IPR050832">
    <property type="entry name" value="Bact_Acetyltransf"/>
</dbReference>